<evidence type="ECO:0000313" key="1">
    <source>
        <dbReference type="EMBL" id="GAA5166073.1"/>
    </source>
</evidence>
<reference evidence="2" key="1">
    <citation type="journal article" date="2019" name="Int. J. Syst. Evol. Microbiol.">
        <title>The Global Catalogue of Microorganisms (GCM) 10K type strain sequencing project: providing services to taxonomists for standard genome sequencing and annotation.</title>
        <authorList>
            <consortium name="The Broad Institute Genomics Platform"/>
            <consortium name="The Broad Institute Genome Sequencing Center for Infectious Disease"/>
            <person name="Wu L."/>
            <person name="Ma J."/>
        </authorList>
    </citation>
    <scope>NUCLEOTIDE SEQUENCE [LARGE SCALE GENOMIC DNA]</scope>
    <source>
        <strain evidence="2">JCM 18303</strain>
    </source>
</reference>
<accession>A0ABP9QRE4</accession>
<proteinExistence type="predicted"/>
<evidence type="ECO:0000313" key="2">
    <source>
        <dbReference type="Proteomes" id="UP001428817"/>
    </source>
</evidence>
<keyword evidence="2" id="KW-1185">Reference proteome</keyword>
<sequence>MSVATGASALTGCAIPAMPVMPGIDELDELGGFADGATVHPVSAPTPTAAAILHAAPAYLTRSPM</sequence>
<gene>
    <name evidence="1" type="ORF">GCM10023321_56920</name>
</gene>
<comment type="caution">
    <text evidence="1">The sequence shown here is derived from an EMBL/GenBank/DDBJ whole genome shotgun (WGS) entry which is preliminary data.</text>
</comment>
<protein>
    <submittedName>
        <fullName evidence="1">Uncharacterized protein</fullName>
    </submittedName>
</protein>
<dbReference type="EMBL" id="BAABJP010000031">
    <property type="protein sequence ID" value="GAA5166073.1"/>
    <property type="molecule type" value="Genomic_DNA"/>
</dbReference>
<name>A0ABP9QRE4_9PSEU</name>
<organism evidence="1 2">
    <name type="scientific">Pseudonocardia eucalypti</name>
    <dbReference type="NCBI Taxonomy" id="648755"/>
    <lineage>
        <taxon>Bacteria</taxon>
        <taxon>Bacillati</taxon>
        <taxon>Actinomycetota</taxon>
        <taxon>Actinomycetes</taxon>
        <taxon>Pseudonocardiales</taxon>
        <taxon>Pseudonocardiaceae</taxon>
        <taxon>Pseudonocardia</taxon>
    </lineage>
</organism>
<dbReference type="Proteomes" id="UP001428817">
    <property type="component" value="Unassembled WGS sequence"/>
</dbReference>